<sequence length="866" mass="95400">MVVCHFYQQGRCRNGETCIFQHPSTAAQTPAAKPTLSVNARVFDPITVHTQNAPNRGPCRFFLQGACTRGNLCTWEHDTQAKITGASQVGITPPPPCKFFLQNRCNKGGSCVFSHLITPTPVVQNHGMASMPSPAIGPARSSQINSGIPTAPQEMSNNMISKVLRGATVTYGAGATVSEISLPSDFSAVSMGNIPANTSANDLRILLTGYGFSDIPMECISLHTDPRSLRQTADIKLADPDFSRKMLQAIGTSVTIDESEISVKSVQLASESESGSNRLQLESVLCTWHRPSISASVIYTTASVAKEAKATMEKRLGILNRRHQIFEYKAPCSVKIFNMHPRVDSGTLLPLLPNSRSIIRVNFSKRTHRLSSKQLEDVVKGKLGDIGTVIDWIITSKPEESKVKAVAKFASSQEARTASKELDGQKLDPSSDDILHVQQSFSVKISVLSTALLAVRPQLEAMKDTTRKNDFVNIKCYDNQNKSHTRIRVFGEEKEKVARVKSLVEQLLAGHVASDGTSPISDAFFFQETSSRFRSELMENHGVTITRDFNRTVMRLYGSSRNIKAAQNDLLEKSRQLASQSKVLILDSKALSAATKGAFRQVILTLGKDKVRLDIASNPKKIVINGSDQDVVHVEDILRSFDDTPADLGVGTLSIHENEEELCPVCWTPPEGPFRTSCSHVYCISCLESQCTSSSSFPIRCLGTSAKCNQPFNLSELKTGLTGPIYDSLLQNSLNIYVRTHPIEFQHCSTPECTRFYRTSSKENPRVFECDSCLTSICTSCRQTEHTGYSCSEWAAFLKAEADTGLEEYKKEHDIRGCPKCSSAIEKDGGCNHMTCQNCQAHICWFCMKTFNNGTDTYVHMQETHS</sequence>
<dbReference type="AlphaFoldDB" id="A0A2T2NKF4"/>
<dbReference type="PROSITE" id="PS00028">
    <property type="entry name" value="ZINC_FINGER_C2H2_1"/>
    <property type="match status" value="1"/>
</dbReference>
<evidence type="ECO:0000256" key="8">
    <source>
        <dbReference type="PROSITE-ProRule" id="PRU00723"/>
    </source>
</evidence>
<dbReference type="Gene3D" id="4.10.1000.10">
    <property type="entry name" value="Zinc finger, CCCH-type"/>
    <property type="match status" value="2"/>
</dbReference>
<evidence type="ECO:0000259" key="9">
    <source>
        <dbReference type="PROSITE" id="PS50103"/>
    </source>
</evidence>
<comment type="pathway">
    <text evidence="1">Protein modification; protein ubiquitination.</text>
</comment>
<dbReference type="OrthoDB" id="10009520at2759"/>
<dbReference type="Gene3D" id="1.20.120.1750">
    <property type="match status" value="1"/>
</dbReference>
<keyword evidence="7 8" id="KW-0862">Zinc</keyword>
<dbReference type="STRING" id="1448308.A0A2T2NKF4"/>
<dbReference type="GO" id="GO:0097039">
    <property type="term" value="P:protein linear polyubiquitination"/>
    <property type="evidence" value="ECO:0007669"/>
    <property type="project" value="TreeGrafter"/>
</dbReference>
<dbReference type="InterPro" id="IPR036855">
    <property type="entry name" value="Znf_CCCH_sf"/>
</dbReference>
<dbReference type="PANTHER" id="PTHR22770">
    <property type="entry name" value="UBIQUITIN CONJUGATING ENZYME 7 INTERACTING PROTEIN-RELATED"/>
    <property type="match status" value="1"/>
</dbReference>
<dbReference type="Proteomes" id="UP000240883">
    <property type="component" value="Unassembled WGS sequence"/>
</dbReference>
<accession>A0A2T2NKF4</accession>
<dbReference type="SUPFAM" id="SSF57850">
    <property type="entry name" value="RING/U-box"/>
    <property type="match status" value="2"/>
</dbReference>
<evidence type="ECO:0000256" key="7">
    <source>
        <dbReference type="ARBA" id="ARBA00022833"/>
    </source>
</evidence>
<dbReference type="Pfam" id="PF01485">
    <property type="entry name" value="IBR"/>
    <property type="match status" value="1"/>
</dbReference>
<dbReference type="Pfam" id="PF18044">
    <property type="entry name" value="zf-CCCH_4"/>
    <property type="match status" value="1"/>
</dbReference>
<dbReference type="GO" id="GO:0008270">
    <property type="term" value="F:zinc ion binding"/>
    <property type="evidence" value="ECO:0007669"/>
    <property type="project" value="UniProtKB-KW"/>
</dbReference>
<dbReference type="InterPro" id="IPR041367">
    <property type="entry name" value="Znf-CCCH_4"/>
</dbReference>
<feature type="domain" description="C2H2-type" evidence="10">
    <location>
        <begin position="842"/>
        <end position="866"/>
    </location>
</feature>
<keyword evidence="2" id="KW-0808">Transferase</keyword>
<feature type="domain" description="C3H1-type" evidence="9">
    <location>
        <begin position="91"/>
        <end position="118"/>
    </location>
</feature>
<proteinExistence type="predicted"/>
<keyword evidence="13" id="KW-1185">Reference proteome</keyword>
<evidence type="ECO:0000256" key="1">
    <source>
        <dbReference type="ARBA" id="ARBA00004906"/>
    </source>
</evidence>
<dbReference type="InterPro" id="IPR000571">
    <property type="entry name" value="Znf_CCCH"/>
</dbReference>
<evidence type="ECO:0000313" key="13">
    <source>
        <dbReference type="Proteomes" id="UP000240883"/>
    </source>
</evidence>
<feature type="zinc finger region" description="C3H1-type" evidence="8">
    <location>
        <begin position="91"/>
        <end position="118"/>
    </location>
</feature>
<feature type="zinc finger region" description="C3H1-type" evidence="8">
    <location>
        <begin position="1"/>
        <end position="25"/>
    </location>
</feature>
<evidence type="ECO:0000259" key="11">
    <source>
        <dbReference type="PROSITE" id="PS51873"/>
    </source>
</evidence>
<dbReference type="Pfam" id="PF14608">
    <property type="entry name" value="zf-CCCH_2"/>
    <property type="match status" value="2"/>
</dbReference>
<evidence type="ECO:0000256" key="5">
    <source>
        <dbReference type="ARBA" id="ARBA00022771"/>
    </source>
</evidence>
<name>A0A2T2NKF4_CORCC</name>
<dbReference type="PROSITE" id="PS50103">
    <property type="entry name" value="ZF_C3H1"/>
    <property type="match status" value="3"/>
</dbReference>
<feature type="domain" description="RING-type" evidence="11">
    <location>
        <begin position="659"/>
        <end position="866"/>
    </location>
</feature>
<evidence type="ECO:0000313" key="12">
    <source>
        <dbReference type="EMBL" id="PSN65914.1"/>
    </source>
</evidence>
<dbReference type="PANTHER" id="PTHR22770:SF13">
    <property type="entry name" value="RING-TYPE DOMAIN-CONTAINING PROTEIN"/>
    <property type="match status" value="1"/>
</dbReference>
<evidence type="ECO:0000256" key="6">
    <source>
        <dbReference type="ARBA" id="ARBA00022786"/>
    </source>
</evidence>
<dbReference type="GO" id="GO:0000151">
    <property type="term" value="C:ubiquitin ligase complex"/>
    <property type="evidence" value="ECO:0007669"/>
    <property type="project" value="TreeGrafter"/>
</dbReference>
<dbReference type="CDD" id="cd20335">
    <property type="entry name" value="BRcat_RBR"/>
    <property type="match status" value="1"/>
</dbReference>
<feature type="zinc finger region" description="C3H1-type" evidence="8">
    <location>
        <begin position="53"/>
        <end position="80"/>
    </location>
</feature>
<evidence type="ECO:0000256" key="4">
    <source>
        <dbReference type="ARBA" id="ARBA00022737"/>
    </source>
</evidence>
<dbReference type="Pfam" id="PF22191">
    <property type="entry name" value="IBR_1"/>
    <property type="match status" value="1"/>
</dbReference>
<dbReference type="InterPro" id="IPR013087">
    <property type="entry name" value="Znf_C2H2_type"/>
</dbReference>
<dbReference type="InterPro" id="IPR051628">
    <property type="entry name" value="LUBAC_E3_Ligases"/>
</dbReference>
<dbReference type="InterPro" id="IPR044066">
    <property type="entry name" value="TRIAD_supradom"/>
</dbReference>
<feature type="domain" description="C3H1-type" evidence="9">
    <location>
        <begin position="1"/>
        <end position="25"/>
    </location>
</feature>
<dbReference type="GO" id="GO:0043130">
    <property type="term" value="F:ubiquitin binding"/>
    <property type="evidence" value="ECO:0007669"/>
    <property type="project" value="TreeGrafter"/>
</dbReference>
<keyword evidence="3 8" id="KW-0479">Metal-binding</keyword>
<gene>
    <name evidence="12" type="ORF">BS50DRAFT_401045</name>
</gene>
<evidence type="ECO:0000259" key="10">
    <source>
        <dbReference type="PROSITE" id="PS50157"/>
    </source>
</evidence>
<keyword evidence="6" id="KW-0833">Ubl conjugation pathway</keyword>
<dbReference type="PROSITE" id="PS51873">
    <property type="entry name" value="TRIAD"/>
    <property type="match status" value="1"/>
</dbReference>
<dbReference type="Gene3D" id="3.30.40.10">
    <property type="entry name" value="Zinc/RING finger domain, C3HC4 (zinc finger)"/>
    <property type="match status" value="1"/>
</dbReference>
<protein>
    <submittedName>
        <fullName evidence="12">Uncharacterized protein</fullName>
    </submittedName>
</protein>
<dbReference type="GO" id="GO:0043161">
    <property type="term" value="P:proteasome-mediated ubiquitin-dependent protein catabolic process"/>
    <property type="evidence" value="ECO:0007669"/>
    <property type="project" value="TreeGrafter"/>
</dbReference>
<dbReference type="InterPro" id="IPR002867">
    <property type="entry name" value="IBR_dom"/>
</dbReference>
<dbReference type="PROSITE" id="PS00518">
    <property type="entry name" value="ZF_RING_1"/>
    <property type="match status" value="1"/>
</dbReference>
<dbReference type="InterPro" id="IPR017907">
    <property type="entry name" value="Znf_RING_CS"/>
</dbReference>
<dbReference type="CDD" id="cd22585">
    <property type="entry name" value="Rcat_RBR_DEAH12-like"/>
    <property type="match status" value="1"/>
</dbReference>
<dbReference type="EMBL" id="KZ678136">
    <property type="protein sequence ID" value="PSN65914.1"/>
    <property type="molecule type" value="Genomic_DNA"/>
</dbReference>
<keyword evidence="4" id="KW-0677">Repeat</keyword>
<evidence type="ECO:0000256" key="3">
    <source>
        <dbReference type="ARBA" id="ARBA00022723"/>
    </source>
</evidence>
<feature type="domain" description="C3H1-type" evidence="9">
    <location>
        <begin position="53"/>
        <end position="80"/>
    </location>
</feature>
<dbReference type="InterPro" id="IPR013083">
    <property type="entry name" value="Znf_RING/FYVE/PHD"/>
</dbReference>
<dbReference type="PROSITE" id="PS50157">
    <property type="entry name" value="ZINC_FINGER_C2H2_2"/>
    <property type="match status" value="1"/>
</dbReference>
<organism evidence="12 13">
    <name type="scientific">Corynespora cassiicola Philippines</name>
    <dbReference type="NCBI Taxonomy" id="1448308"/>
    <lineage>
        <taxon>Eukaryota</taxon>
        <taxon>Fungi</taxon>
        <taxon>Dikarya</taxon>
        <taxon>Ascomycota</taxon>
        <taxon>Pezizomycotina</taxon>
        <taxon>Dothideomycetes</taxon>
        <taxon>Pleosporomycetidae</taxon>
        <taxon>Pleosporales</taxon>
        <taxon>Corynesporascaceae</taxon>
        <taxon>Corynespora</taxon>
    </lineage>
</organism>
<dbReference type="SMART" id="SM00356">
    <property type="entry name" value="ZnF_C3H1"/>
    <property type="match status" value="3"/>
</dbReference>
<keyword evidence="5 8" id="KW-0863">Zinc-finger</keyword>
<dbReference type="GO" id="GO:0004842">
    <property type="term" value="F:ubiquitin-protein transferase activity"/>
    <property type="evidence" value="ECO:0007669"/>
    <property type="project" value="TreeGrafter"/>
</dbReference>
<reference evidence="12 13" key="1">
    <citation type="journal article" date="2018" name="Front. Microbiol.">
        <title>Genome-Wide Analysis of Corynespora cassiicola Leaf Fall Disease Putative Effectors.</title>
        <authorList>
            <person name="Lopez D."/>
            <person name="Ribeiro S."/>
            <person name="Label P."/>
            <person name="Fumanal B."/>
            <person name="Venisse J.S."/>
            <person name="Kohler A."/>
            <person name="de Oliveira R.R."/>
            <person name="Labutti K."/>
            <person name="Lipzen A."/>
            <person name="Lail K."/>
            <person name="Bauer D."/>
            <person name="Ohm R.A."/>
            <person name="Barry K.W."/>
            <person name="Spatafora J."/>
            <person name="Grigoriev I.V."/>
            <person name="Martin F.M."/>
            <person name="Pujade-Renaud V."/>
        </authorList>
    </citation>
    <scope>NUCLEOTIDE SEQUENCE [LARGE SCALE GENOMIC DNA]</scope>
    <source>
        <strain evidence="12 13">Philippines</strain>
    </source>
</reference>
<dbReference type="SUPFAM" id="SSF90229">
    <property type="entry name" value="CCCH zinc finger"/>
    <property type="match status" value="2"/>
</dbReference>
<evidence type="ECO:0000256" key="2">
    <source>
        <dbReference type="ARBA" id="ARBA00022679"/>
    </source>
</evidence>